<name>A0ACB7PCR1_9PEZI</name>
<keyword evidence="2" id="KW-1185">Reference proteome</keyword>
<protein>
    <submittedName>
        <fullName evidence="1">Uncharacterized protein</fullName>
    </submittedName>
</protein>
<gene>
    <name evidence="1" type="ORF">F5144DRAFT_156401</name>
</gene>
<sequence>MYPACPLPQRGRLHRAVTSSPGLAAFLQPPAPPRNQSLDGLPFLRTFSHRDNVTLEEHKSTRPHRAPVPQSETQDRTQACGASATASRNLVERDPMHPSHKLKNDTSRQQPPPYLDVSLGPFHVHSPGAVSRAETQQISNQ</sequence>
<proteinExistence type="predicted"/>
<accession>A0ACB7PCR1</accession>
<organism evidence="1 2">
    <name type="scientific">Chaetomium tenue</name>
    <dbReference type="NCBI Taxonomy" id="1854479"/>
    <lineage>
        <taxon>Eukaryota</taxon>
        <taxon>Fungi</taxon>
        <taxon>Dikarya</taxon>
        <taxon>Ascomycota</taxon>
        <taxon>Pezizomycotina</taxon>
        <taxon>Sordariomycetes</taxon>
        <taxon>Sordariomycetidae</taxon>
        <taxon>Sordariales</taxon>
        <taxon>Chaetomiaceae</taxon>
        <taxon>Chaetomium</taxon>
    </lineage>
</organism>
<dbReference type="EMBL" id="JAGIZQ010000003">
    <property type="protein sequence ID" value="KAH6635785.1"/>
    <property type="molecule type" value="Genomic_DNA"/>
</dbReference>
<evidence type="ECO:0000313" key="1">
    <source>
        <dbReference type="EMBL" id="KAH6635785.1"/>
    </source>
</evidence>
<evidence type="ECO:0000313" key="2">
    <source>
        <dbReference type="Proteomes" id="UP000724584"/>
    </source>
</evidence>
<dbReference type="Proteomes" id="UP000724584">
    <property type="component" value="Unassembled WGS sequence"/>
</dbReference>
<comment type="caution">
    <text evidence="1">The sequence shown here is derived from an EMBL/GenBank/DDBJ whole genome shotgun (WGS) entry which is preliminary data.</text>
</comment>
<reference evidence="1 2" key="1">
    <citation type="journal article" date="2021" name="Nat. Commun.">
        <title>Genetic determinants of endophytism in the Arabidopsis root mycobiome.</title>
        <authorList>
            <person name="Mesny F."/>
            <person name="Miyauchi S."/>
            <person name="Thiergart T."/>
            <person name="Pickel B."/>
            <person name="Atanasova L."/>
            <person name="Karlsson M."/>
            <person name="Huettel B."/>
            <person name="Barry K.W."/>
            <person name="Haridas S."/>
            <person name="Chen C."/>
            <person name="Bauer D."/>
            <person name="Andreopoulos W."/>
            <person name="Pangilinan J."/>
            <person name="LaButti K."/>
            <person name="Riley R."/>
            <person name="Lipzen A."/>
            <person name="Clum A."/>
            <person name="Drula E."/>
            <person name="Henrissat B."/>
            <person name="Kohler A."/>
            <person name="Grigoriev I.V."/>
            <person name="Martin F.M."/>
            <person name="Hacquard S."/>
        </authorList>
    </citation>
    <scope>NUCLEOTIDE SEQUENCE [LARGE SCALE GENOMIC DNA]</scope>
    <source>
        <strain evidence="1 2">MPI-SDFR-AT-0079</strain>
    </source>
</reference>